<dbReference type="Proteomes" id="UP000709437">
    <property type="component" value="Unassembled WGS sequence"/>
</dbReference>
<dbReference type="EMBL" id="JAHEWX010000020">
    <property type="protein sequence ID" value="MBT1542918.1"/>
    <property type="molecule type" value="Genomic_DNA"/>
</dbReference>
<comment type="caution">
    <text evidence="2">The sequence shown here is derived from an EMBL/GenBank/DDBJ whole genome shotgun (WGS) entry which is preliminary data.</text>
</comment>
<evidence type="ECO:0000259" key="1">
    <source>
        <dbReference type="Pfam" id="PF13460"/>
    </source>
</evidence>
<organism evidence="2 3">
    <name type="scientific">Curtobacterium flaccumfaciens pv. flaccumfaciens</name>
    <dbReference type="NCBI Taxonomy" id="138532"/>
    <lineage>
        <taxon>Bacteria</taxon>
        <taxon>Bacillati</taxon>
        <taxon>Actinomycetota</taxon>
        <taxon>Actinomycetes</taxon>
        <taxon>Micrococcales</taxon>
        <taxon>Microbacteriaceae</taxon>
        <taxon>Curtobacterium</taxon>
    </lineage>
</organism>
<dbReference type="InterPro" id="IPR016040">
    <property type="entry name" value="NAD(P)-bd_dom"/>
</dbReference>
<gene>
    <name evidence="2" type="ORF">KK103_14200</name>
</gene>
<name>A0A9Q2ZQ93_9MICO</name>
<accession>A0A9Q2ZQ93</accession>
<dbReference type="SUPFAM" id="SSF51735">
    <property type="entry name" value="NAD(P)-binding Rossmann-fold domains"/>
    <property type="match status" value="1"/>
</dbReference>
<dbReference type="PANTHER" id="PTHR43355:SF2">
    <property type="entry name" value="FLAVIN REDUCTASE (NADPH)"/>
    <property type="match status" value="1"/>
</dbReference>
<dbReference type="PANTHER" id="PTHR43355">
    <property type="entry name" value="FLAVIN REDUCTASE (NADPH)"/>
    <property type="match status" value="1"/>
</dbReference>
<evidence type="ECO:0000313" key="3">
    <source>
        <dbReference type="Proteomes" id="UP000709437"/>
    </source>
</evidence>
<dbReference type="GO" id="GO:0016646">
    <property type="term" value="F:oxidoreductase activity, acting on the CH-NH group of donors, NAD or NADP as acceptor"/>
    <property type="evidence" value="ECO:0007669"/>
    <property type="project" value="TreeGrafter"/>
</dbReference>
<sequence length="231" mass="24130">MTVNVTDAQNVHEGNTMTNIVVFGGTGYAGSAITHEALSRGLTVTAVARDTSKLEPAEGLTLAQGDAFDADFVSEVTKGADVVVVSLHAVQADGSELKDKFQHFVDAAAAAGARLGIVGGAGSMRVSEDGPRLFDTDGFPDAFKGEAKSHAQILDALRVSDTQVDWFYVSPAAAFGSYNPGERRGTYRASDEVLLADAAGNSDISGADYAIAFVDEIVTPAHHQTRFGVAY</sequence>
<dbReference type="Gene3D" id="3.40.50.720">
    <property type="entry name" value="NAD(P)-binding Rossmann-like Domain"/>
    <property type="match status" value="1"/>
</dbReference>
<proteinExistence type="predicted"/>
<reference evidence="2" key="1">
    <citation type="submission" date="2021-05" db="EMBL/GenBank/DDBJ databases">
        <title>Whole genome sequence of Curtobacterium flaccumfaciens pv. flaccumfaciens strain CFBP 3417.</title>
        <authorList>
            <person name="Osdaghi E."/>
            <person name="Taghouti G."/>
            <person name="Portier P."/>
            <person name="Fazliarab A."/>
            <person name="Taghavi S.M."/>
            <person name="Briand M."/>
            <person name="Le-Saux M."/>
            <person name="Jacques M.-A."/>
        </authorList>
    </citation>
    <scope>NUCLEOTIDE SEQUENCE</scope>
    <source>
        <strain evidence="2">CFBP 3417</strain>
    </source>
</reference>
<feature type="domain" description="NAD(P)-binding" evidence="1">
    <location>
        <begin position="24"/>
        <end position="174"/>
    </location>
</feature>
<dbReference type="AlphaFoldDB" id="A0A9Q2ZQ93"/>
<dbReference type="InterPro" id="IPR051606">
    <property type="entry name" value="Polyketide_Oxido-like"/>
</dbReference>
<evidence type="ECO:0000313" key="2">
    <source>
        <dbReference type="EMBL" id="MBT1542918.1"/>
    </source>
</evidence>
<dbReference type="Pfam" id="PF13460">
    <property type="entry name" value="NAD_binding_10"/>
    <property type="match status" value="1"/>
</dbReference>
<dbReference type="InterPro" id="IPR036291">
    <property type="entry name" value="NAD(P)-bd_dom_sf"/>
</dbReference>
<protein>
    <submittedName>
        <fullName evidence="2">NAD(P)H-binding protein</fullName>
    </submittedName>
</protein>